<dbReference type="InterPro" id="IPR044600">
    <property type="entry name" value="ATL1/ATL16-like"/>
</dbReference>
<dbReference type="GO" id="GO:0016567">
    <property type="term" value="P:protein ubiquitination"/>
    <property type="evidence" value="ECO:0007669"/>
    <property type="project" value="InterPro"/>
</dbReference>
<dbReference type="NCBIfam" id="TIGR01614">
    <property type="entry name" value="PME_inhib"/>
    <property type="match status" value="1"/>
</dbReference>
<keyword evidence="10" id="KW-0862">Zinc</keyword>
<dbReference type="CDD" id="cd16461">
    <property type="entry name" value="RING-H2_EL5-like"/>
    <property type="match status" value="1"/>
</dbReference>
<evidence type="ECO:0000256" key="4">
    <source>
        <dbReference type="ARBA" id="ARBA00012483"/>
    </source>
</evidence>
<comment type="catalytic activity">
    <reaction evidence="1">
        <text>S-ubiquitinyl-[E2 ubiquitin-conjugating enzyme]-L-cysteine + [acceptor protein]-L-lysine = [E2 ubiquitin-conjugating enzyme]-L-cysteine + N(6)-ubiquitinyl-[acceptor protein]-L-lysine.</text>
        <dbReference type="EC" id="2.3.2.27"/>
    </reaction>
</comment>
<protein>
    <recommendedName>
        <fullName evidence="4">RING-type E3 ubiquitin transferase</fullName>
        <ecNumber evidence="4">2.3.2.27</ecNumber>
    </recommendedName>
</protein>
<comment type="subcellular location">
    <subcellularLocation>
        <location evidence="2">Membrane</location>
        <topology evidence="2">Single-pass membrane protein</topology>
    </subcellularLocation>
</comment>
<evidence type="ECO:0000256" key="6">
    <source>
        <dbReference type="ARBA" id="ARBA00022692"/>
    </source>
</evidence>
<evidence type="ECO:0000256" key="3">
    <source>
        <dbReference type="ARBA" id="ARBA00004906"/>
    </source>
</evidence>
<evidence type="ECO:0000259" key="17">
    <source>
        <dbReference type="PROSITE" id="PS50089"/>
    </source>
</evidence>
<keyword evidence="19" id="KW-1185">Reference proteome</keyword>
<feature type="region of interest" description="Disordered" evidence="15">
    <location>
        <begin position="224"/>
        <end position="255"/>
    </location>
</feature>
<dbReference type="GO" id="GO:0008270">
    <property type="term" value="F:zinc ion binding"/>
    <property type="evidence" value="ECO:0007669"/>
    <property type="project" value="UniProtKB-KW"/>
</dbReference>
<evidence type="ECO:0000256" key="10">
    <source>
        <dbReference type="ARBA" id="ARBA00022833"/>
    </source>
</evidence>
<evidence type="ECO:0000256" key="14">
    <source>
        <dbReference type="PROSITE-ProRule" id="PRU00175"/>
    </source>
</evidence>
<dbReference type="Pfam" id="PF13639">
    <property type="entry name" value="zf-RING_2"/>
    <property type="match status" value="1"/>
</dbReference>
<evidence type="ECO:0000256" key="12">
    <source>
        <dbReference type="ARBA" id="ARBA00023136"/>
    </source>
</evidence>
<evidence type="ECO:0000313" key="19">
    <source>
        <dbReference type="Proteomes" id="UP000325577"/>
    </source>
</evidence>
<dbReference type="GO" id="GO:0004857">
    <property type="term" value="F:enzyme inhibitor activity"/>
    <property type="evidence" value="ECO:0007669"/>
    <property type="project" value="InterPro"/>
</dbReference>
<proteinExistence type="inferred from homology"/>
<feature type="transmembrane region" description="Helical" evidence="16">
    <location>
        <begin position="23"/>
        <end position="47"/>
    </location>
</feature>
<keyword evidence="9" id="KW-0833">Ubl conjugation pathway</keyword>
<dbReference type="FunFam" id="3.30.40.10:FF:000187">
    <property type="entry name" value="E3 ubiquitin-protein ligase ATL6"/>
    <property type="match status" value="1"/>
</dbReference>
<dbReference type="EC" id="2.3.2.27" evidence="4"/>
<comment type="similarity">
    <text evidence="13">Belongs to the RING-type zinc finger family. ATL subfamily.</text>
</comment>
<evidence type="ECO:0000256" key="13">
    <source>
        <dbReference type="ARBA" id="ARBA00024209"/>
    </source>
</evidence>
<reference evidence="18 19" key="1">
    <citation type="submission" date="2019-09" db="EMBL/GenBank/DDBJ databases">
        <title>A chromosome-level genome assembly of the Chinese tupelo Nyssa sinensis.</title>
        <authorList>
            <person name="Yang X."/>
            <person name="Kang M."/>
            <person name="Yang Y."/>
            <person name="Xiong H."/>
            <person name="Wang M."/>
            <person name="Zhang Z."/>
            <person name="Wang Z."/>
            <person name="Wu H."/>
            <person name="Ma T."/>
            <person name="Liu J."/>
            <person name="Xi Z."/>
        </authorList>
    </citation>
    <scope>NUCLEOTIDE SEQUENCE [LARGE SCALE GENOMIC DNA]</scope>
    <source>
        <strain evidence="18">J267</strain>
        <tissue evidence="18">Leaf</tissue>
    </source>
</reference>
<evidence type="ECO:0000256" key="16">
    <source>
        <dbReference type="SAM" id="Phobius"/>
    </source>
</evidence>
<dbReference type="EMBL" id="CM018034">
    <property type="protein sequence ID" value="KAA8543078.1"/>
    <property type="molecule type" value="Genomic_DNA"/>
</dbReference>
<evidence type="ECO:0000256" key="2">
    <source>
        <dbReference type="ARBA" id="ARBA00004167"/>
    </source>
</evidence>
<dbReference type="PROSITE" id="PS50089">
    <property type="entry name" value="ZF_RING_2"/>
    <property type="match status" value="1"/>
</dbReference>
<evidence type="ECO:0000313" key="18">
    <source>
        <dbReference type="EMBL" id="KAA8543078.1"/>
    </source>
</evidence>
<evidence type="ECO:0000256" key="8">
    <source>
        <dbReference type="ARBA" id="ARBA00022771"/>
    </source>
</evidence>
<dbReference type="PANTHER" id="PTHR46913">
    <property type="entry name" value="RING-H2 FINGER PROTEIN ATL16"/>
    <property type="match status" value="1"/>
</dbReference>
<dbReference type="AlphaFoldDB" id="A0A5J5BKB9"/>
<feature type="transmembrane region" description="Helical" evidence="16">
    <location>
        <begin position="264"/>
        <end position="282"/>
    </location>
</feature>
<keyword evidence="11 16" id="KW-1133">Transmembrane helix</keyword>
<dbReference type="GO" id="GO:0016020">
    <property type="term" value="C:membrane"/>
    <property type="evidence" value="ECO:0007669"/>
    <property type="project" value="UniProtKB-SubCell"/>
</dbReference>
<comment type="pathway">
    <text evidence="3">Protein modification; protein ubiquitination.</text>
</comment>
<dbReference type="SUPFAM" id="SSF101148">
    <property type="entry name" value="Plant invertase/pectin methylesterase inhibitor"/>
    <property type="match status" value="1"/>
</dbReference>
<keyword evidence="5" id="KW-0808">Transferase</keyword>
<feature type="domain" description="RING-type" evidence="17">
    <location>
        <begin position="111"/>
        <end position="153"/>
    </location>
</feature>
<dbReference type="SMART" id="SM00856">
    <property type="entry name" value="PMEI"/>
    <property type="match status" value="1"/>
</dbReference>
<gene>
    <name evidence="18" type="ORF">F0562_021427</name>
</gene>
<dbReference type="SUPFAM" id="SSF57850">
    <property type="entry name" value="RING/U-box"/>
    <property type="match status" value="1"/>
</dbReference>
<dbReference type="Gene3D" id="1.20.140.40">
    <property type="entry name" value="Invertase/pectin methylesterase inhibitor family protein"/>
    <property type="match status" value="1"/>
</dbReference>
<dbReference type="InterPro" id="IPR035513">
    <property type="entry name" value="Invertase/methylesterase_inhib"/>
</dbReference>
<dbReference type="SMART" id="SM00184">
    <property type="entry name" value="RING"/>
    <property type="match status" value="1"/>
</dbReference>
<dbReference type="CDD" id="cd15801">
    <property type="entry name" value="PMEI-like_1"/>
    <property type="match status" value="1"/>
</dbReference>
<evidence type="ECO:0000256" key="15">
    <source>
        <dbReference type="SAM" id="MobiDB-lite"/>
    </source>
</evidence>
<evidence type="ECO:0000256" key="7">
    <source>
        <dbReference type="ARBA" id="ARBA00022723"/>
    </source>
</evidence>
<dbReference type="Gene3D" id="3.30.40.10">
    <property type="entry name" value="Zinc/RING finger domain, C3HC4 (zinc finger)"/>
    <property type="match status" value="1"/>
</dbReference>
<keyword evidence="7" id="KW-0479">Metal-binding</keyword>
<sequence length="441" mass="48177">MDDHTTGLQRGCDTNSYVFSGKVMLISVVIIFVVCVVIVFFHSYARWLRRRAYIPRRHRPRLRRTHNIAFSSNPASNPSVCTTPQGLDPSVLKSLPTILYAFTAHDPPLECAVCLSEFEVNETGRLLPKCNHCFHIDCIDTWFQSHSNCPLCRAPVRLAVSVQATENQIETIVSVSEPSGSQPESSSGLCPACLRDENQMSCSSSSPPGQDRAKPVDLEGITVEVQGRNEGSRSPEGTDLGSEGGHVFKPPGGGREKMNPMSSIIFLLPFVLCLTFHSHSIVAQQSNGTSTLIARACQHSTHKDFCISVLQSAPNAQNTDPKALLFSALKIVAENATNTSTQITQYLNDKAFDPEVEQGLTDCSEHYVDAVEQLDTAVFGLSSNAYQDIDKWLKAAIVDIDNCEGGLQGQTGKALEVSHNNHTLRLLLNVALGVFHALSRN</sequence>
<dbReference type="GO" id="GO:0061630">
    <property type="term" value="F:ubiquitin protein ligase activity"/>
    <property type="evidence" value="ECO:0007669"/>
    <property type="project" value="UniProtKB-EC"/>
</dbReference>
<accession>A0A5J5BKB9</accession>
<evidence type="ECO:0000256" key="9">
    <source>
        <dbReference type="ARBA" id="ARBA00022786"/>
    </source>
</evidence>
<name>A0A5J5BKB9_9ASTE</name>
<dbReference type="InterPro" id="IPR001841">
    <property type="entry name" value="Znf_RING"/>
</dbReference>
<keyword evidence="6 16" id="KW-0812">Transmembrane</keyword>
<dbReference type="Proteomes" id="UP000325577">
    <property type="component" value="Linkage Group LG11"/>
</dbReference>
<evidence type="ECO:0000256" key="11">
    <source>
        <dbReference type="ARBA" id="ARBA00022989"/>
    </source>
</evidence>
<evidence type="ECO:0000256" key="1">
    <source>
        <dbReference type="ARBA" id="ARBA00000900"/>
    </source>
</evidence>
<organism evidence="18 19">
    <name type="scientific">Nyssa sinensis</name>
    <dbReference type="NCBI Taxonomy" id="561372"/>
    <lineage>
        <taxon>Eukaryota</taxon>
        <taxon>Viridiplantae</taxon>
        <taxon>Streptophyta</taxon>
        <taxon>Embryophyta</taxon>
        <taxon>Tracheophyta</taxon>
        <taxon>Spermatophyta</taxon>
        <taxon>Magnoliopsida</taxon>
        <taxon>eudicotyledons</taxon>
        <taxon>Gunneridae</taxon>
        <taxon>Pentapetalae</taxon>
        <taxon>asterids</taxon>
        <taxon>Cornales</taxon>
        <taxon>Nyssaceae</taxon>
        <taxon>Nyssa</taxon>
    </lineage>
</organism>
<keyword evidence="12 16" id="KW-0472">Membrane</keyword>
<dbReference type="Pfam" id="PF04043">
    <property type="entry name" value="PMEI"/>
    <property type="match status" value="1"/>
</dbReference>
<dbReference type="PANTHER" id="PTHR46913:SF1">
    <property type="entry name" value="RING-H2 FINGER PROTEIN ATL16"/>
    <property type="match status" value="1"/>
</dbReference>
<dbReference type="OrthoDB" id="841681at2759"/>
<dbReference type="InterPro" id="IPR006501">
    <property type="entry name" value="Pectinesterase_inhib_dom"/>
</dbReference>
<evidence type="ECO:0000256" key="5">
    <source>
        <dbReference type="ARBA" id="ARBA00022679"/>
    </source>
</evidence>
<keyword evidence="8 14" id="KW-0863">Zinc-finger</keyword>
<dbReference type="InterPro" id="IPR013083">
    <property type="entry name" value="Znf_RING/FYVE/PHD"/>
</dbReference>